<dbReference type="InterPro" id="IPR037027">
    <property type="entry name" value="YqgF/RNaseH-like_dom_sf"/>
</dbReference>
<dbReference type="AlphaFoldDB" id="A0AAN8ZWL2"/>
<accession>A0AAN8ZWL2</accession>
<dbReference type="GO" id="GO:0016787">
    <property type="term" value="F:hydrolase activity"/>
    <property type="evidence" value="ECO:0007669"/>
    <property type="project" value="UniProtKB-KW"/>
</dbReference>
<keyword evidence="7" id="KW-1185">Reference proteome</keyword>
<evidence type="ECO:0000313" key="6">
    <source>
        <dbReference type="EMBL" id="KAK6947775.1"/>
    </source>
</evidence>
<reference evidence="6 7" key="1">
    <citation type="submission" date="2023-12" db="EMBL/GenBank/DDBJ databases">
        <title>A high-quality genome assembly for Dillenia turbinata (Dilleniales).</title>
        <authorList>
            <person name="Chanderbali A."/>
        </authorList>
    </citation>
    <scope>NUCLEOTIDE SEQUENCE [LARGE SCALE GENOMIC DNA]</scope>
    <source>
        <strain evidence="6">LSX21</strain>
        <tissue evidence="6">Leaf</tissue>
    </source>
</reference>
<name>A0AAN8ZWL2_9MAGN</name>
<dbReference type="HAMAP" id="MF_00651">
    <property type="entry name" value="Nuclease_YqgF"/>
    <property type="match status" value="1"/>
</dbReference>
<comment type="caution">
    <text evidence="6">The sequence shown here is derived from an EMBL/GenBank/DDBJ whole genome shotgun (WGS) entry which is preliminary data.</text>
</comment>
<keyword evidence="1" id="KW-0963">Cytoplasm</keyword>
<evidence type="ECO:0000259" key="5">
    <source>
        <dbReference type="SMART" id="SM00732"/>
    </source>
</evidence>
<dbReference type="CDD" id="cd16964">
    <property type="entry name" value="YqgF"/>
    <property type="match status" value="1"/>
</dbReference>
<dbReference type="Gene3D" id="3.30.420.140">
    <property type="entry name" value="YqgF/RNase H-like domain"/>
    <property type="match status" value="1"/>
</dbReference>
<evidence type="ECO:0000256" key="3">
    <source>
        <dbReference type="ARBA" id="ARBA00022722"/>
    </source>
</evidence>
<dbReference type="PANTHER" id="PTHR33317">
    <property type="entry name" value="POLYNUCLEOTIDYL TRANSFERASE, RIBONUCLEASE H-LIKE SUPERFAMILY PROTEIN"/>
    <property type="match status" value="1"/>
</dbReference>
<organism evidence="6 7">
    <name type="scientific">Dillenia turbinata</name>
    <dbReference type="NCBI Taxonomy" id="194707"/>
    <lineage>
        <taxon>Eukaryota</taxon>
        <taxon>Viridiplantae</taxon>
        <taxon>Streptophyta</taxon>
        <taxon>Embryophyta</taxon>
        <taxon>Tracheophyta</taxon>
        <taxon>Spermatophyta</taxon>
        <taxon>Magnoliopsida</taxon>
        <taxon>eudicotyledons</taxon>
        <taxon>Gunneridae</taxon>
        <taxon>Pentapetalae</taxon>
        <taxon>Dilleniales</taxon>
        <taxon>Dilleniaceae</taxon>
        <taxon>Dillenia</taxon>
    </lineage>
</organism>
<dbReference type="EMBL" id="JBAMMX010000001">
    <property type="protein sequence ID" value="KAK6947775.1"/>
    <property type="molecule type" value="Genomic_DNA"/>
</dbReference>
<dbReference type="PANTHER" id="PTHR33317:SF1">
    <property type="entry name" value="POLYNUCLEOTIDYL TRANSFERASE, RIBONUCLEASE H-LIKE SUPERFAMILY PROTEIN"/>
    <property type="match status" value="1"/>
</dbReference>
<proteinExistence type="inferred from homology"/>
<protein>
    <submittedName>
        <fullName evidence="6">Pre-16S rRNA nuclease</fullName>
    </submittedName>
</protein>
<dbReference type="InterPro" id="IPR006641">
    <property type="entry name" value="YqgF/RNaseH-like_dom"/>
</dbReference>
<dbReference type="Proteomes" id="UP001370490">
    <property type="component" value="Unassembled WGS sequence"/>
</dbReference>
<dbReference type="GO" id="GO:0000967">
    <property type="term" value="P:rRNA 5'-end processing"/>
    <property type="evidence" value="ECO:0007669"/>
    <property type="project" value="TreeGrafter"/>
</dbReference>
<dbReference type="Pfam" id="PF03652">
    <property type="entry name" value="RuvX"/>
    <property type="match status" value="1"/>
</dbReference>
<evidence type="ECO:0000313" key="7">
    <source>
        <dbReference type="Proteomes" id="UP001370490"/>
    </source>
</evidence>
<dbReference type="FunFam" id="3.30.420.140:FF:000008">
    <property type="entry name" value="Putative pre-16S rRNA nuclease"/>
    <property type="match status" value="1"/>
</dbReference>
<evidence type="ECO:0000256" key="4">
    <source>
        <dbReference type="ARBA" id="ARBA00022801"/>
    </source>
</evidence>
<sequence>MAYYNTIHHMKYMRPLSLFNDLQKMKAVEQGRLLGLDVGDKYVGLAVSDPGNKIASPLSVLIRKKTNIDLMATDFQRLISELSLAGFIVGYPSDRRRSGADAVQVKLFVDDLCKTGKLEGLRYTYWNESFTSKNVEFLIKPLNLHPVHSKTIFDKLAAVGILQIIQSGILTWLQAIRFPFSMENITLTDVLHRRHNTQDLSCHTKLNTMKRKWRDGRIKAIVYIRFGITWESFGTYEDEQFADSHMVLTSLTGKPSFNIGENGIRDIWK</sequence>
<gene>
    <name evidence="6" type="ORF">RJ641_001248</name>
</gene>
<dbReference type="InterPro" id="IPR012337">
    <property type="entry name" value="RNaseH-like_sf"/>
</dbReference>
<keyword evidence="3" id="KW-0540">Nuclease</keyword>
<dbReference type="SMART" id="SM00732">
    <property type="entry name" value="YqgFc"/>
    <property type="match status" value="1"/>
</dbReference>
<dbReference type="GO" id="GO:0004518">
    <property type="term" value="F:nuclease activity"/>
    <property type="evidence" value="ECO:0007669"/>
    <property type="project" value="UniProtKB-KW"/>
</dbReference>
<evidence type="ECO:0000256" key="1">
    <source>
        <dbReference type="ARBA" id="ARBA00022490"/>
    </source>
</evidence>
<feature type="domain" description="YqgF/RNase H-like" evidence="5">
    <location>
        <begin position="31"/>
        <end position="135"/>
    </location>
</feature>
<dbReference type="InterPro" id="IPR005227">
    <property type="entry name" value="YqgF"/>
</dbReference>
<keyword evidence="2" id="KW-0690">Ribosome biogenesis</keyword>
<keyword evidence="4" id="KW-0378">Hydrolase</keyword>
<dbReference type="SUPFAM" id="SSF53098">
    <property type="entry name" value="Ribonuclease H-like"/>
    <property type="match status" value="1"/>
</dbReference>
<evidence type="ECO:0000256" key="2">
    <source>
        <dbReference type="ARBA" id="ARBA00022517"/>
    </source>
</evidence>